<dbReference type="InterPro" id="IPR036291">
    <property type="entry name" value="NAD(P)-bd_dom_sf"/>
</dbReference>
<dbReference type="SUPFAM" id="SSF50129">
    <property type="entry name" value="GroES-like"/>
    <property type="match status" value="1"/>
</dbReference>
<dbReference type="Proteomes" id="UP000696294">
    <property type="component" value="Unassembled WGS sequence"/>
</dbReference>
<dbReference type="SMART" id="SM00829">
    <property type="entry name" value="PKS_ER"/>
    <property type="match status" value="1"/>
</dbReference>
<sequence>MNDTTARMRAIVVAAWGGAEGLRETELPRPAPGPGEILVRVHAAGVNATDWKQRTSGGLGLWADPPIVGWDASGTVEATGLGVTLFREGDEVFGMPRFPHQAGAYAEYVAAPARHFARKPPQIDHIHAAALPLVSLTAWQALFDTAQLKPGQRVLSHAAAGGFGHIAVQIAKTHGAHVVATARRHKHAFLRGLGADHLIDYTITDFTTAVRDVDIVLDPVGGDYGPRSLDVLRKGGTLVSLASPADDALKPHATALGLHAGFMLVEPDNAALAAVADLAATGRLHAAVERVFPLSEAATAHRLGETGRTTGKIVLRVRE</sequence>
<dbReference type="InterPro" id="IPR050700">
    <property type="entry name" value="YIM1/Zinc_Alcohol_DH_Fams"/>
</dbReference>
<organism evidence="3 4">
    <name type="scientific">Nonomuraea composti</name>
    <dbReference type="NCBI Taxonomy" id="2720023"/>
    <lineage>
        <taxon>Bacteria</taxon>
        <taxon>Bacillati</taxon>
        <taxon>Actinomycetota</taxon>
        <taxon>Actinomycetes</taxon>
        <taxon>Streptosporangiales</taxon>
        <taxon>Streptosporangiaceae</taxon>
        <taxon>Nonomuraea</taxon>
    </lineage>
</organism>
<dbReference type="PANTHER" id="PTHR11695:SF294">
    <property type="entry name" value="RETICULON-4-INTERACTING PROTEIN 1, MITOCHONDRIAL"/>
    <property type="match status" value="1"/>
</dbReference>
<evidence type="ECO:0000256" key="1">
    <source>
        <dbReference type="ARBA" id="ARBA00023002"/>
    </source>
</evidence>
<dbReference type="InterPro" id="IPR011032">
    <property type="entry name" value="GroES-like_sf"/>
</dbReference>
<name>A0ABX1BBB2_9ACTN</name>
<dbReference type="InterPro" id="IPR020843">
    <property type="entry name" value="ER"/>
</dbReference>
<evidence type="ECO:0000313" key="4">
    <source>
        <dbReference type="Proteomes" id="UP000696294"/>
    </source>
</evidence>
<dbReference type="Pfam" id="PF08240">
    <property type="entry name" value="ADH_N"/>
    <property type="match status" value="1"/>
</dbReference>
<comment type="caution">
    <text evidence="3">The sequence shown here is derived from an EMBL/GenBank/DDBJ whole genome shotgun (WGS) entry which is preliminary data.</text>
</comment>
<keyword evidence="1" id="KW-0560">Oxidoreductase</keyword>
<dbReference type="InterPro" id="IPR013154">
    <property type="entry name" value="ADH-like_N"/>
</dbReference>
<keyword evidence="4" id="KW-1185">Reference proteome</keyword>
<evidence type="ECO:0000259" key="2">
    <source>
        <dbReference type="SMART" id="SM00829"/>
    </source>
</evidence>
<dbReference type="CDD" id="cd05289">
    <property type="entry name" value="MDR_like_2"/>
    <property type="match status" value="1"/>
</dbReference>
<dbReference type="Pfam" id="PF13602">
    <property type="entry name" value="ADH_zinc_N_2"/>
    <property type="match status" value="1"/>
</dbReference>
<protein>
    <submittedName>
        <fullName evidence="3">NADP-dependent oxidoreductase</fullName>
    </submittedName>
</protein>
<accession>A0ABX1BBB2</accession>
<gene>
    <name evidence="3" type="ORF">HCN51_36320</name>
</gene>
<proteinExistence type="predicted"/>
<dbReference type="Gene3D" id="3.90.180.10">
    <property type="entry name" value="Medium-chain alcohol dehydrogenases, catalytic domain"/>
    <property type="match status" value="1"/>
</dbReference>
<feature type="domain" description="Enoyl reductase (ER)" evidence="2">
    <location>
        <begin position="17"/>
        <end position="315"/>
    </location>
</feature>
<dbReference type="RefSeq" id="WP_168016021.1">
    <property type="nucleotide sequence ID" value="NZ_JAATEP010000032.1"/>
</dbReference>
<dbReference type="PROSITE" id="PS01162">
    <property type="entry name" value="QOR_ZETA_CRYSTAL"/>
    <property type="match status" value="1"/>
</dbReference>
<evidence type="ECO:0000313" key="3">
    <source>
        <dbReference type="EMBL" id="NJP94841.1"/>
    </source>
</evidence>
<reference evidence="3 4" key="1">
    <citation type="submission" date="2020-03" db="EMBL/GenBank/DDBJ databases">
        <title>WGS of actinomycetes isolated from Thailand.</title>
        <authorList>
            <person name="Thawai C."/>
        </authorList>
    </citation>
    <scope>NUCLEOTIDE SEQUENCE [LARGE SCALE GENOMIC DNA]</scope>
    <source>
        <strain evidence="3 4">FMUSA5-5</strain>
    </source>
</reference>
<dbReference type="InterPro" id="IPR002364">
    <property type="entry name" value="Quin_OxRdtase/zeta-crystal_CS"/>
</dbReference>
<dbReference type="PANTHER" id="PTHR11695">
    <property type="entry name" value="ALCOHOL DEHYDROGENASE RELATED"/>
    <property type="match status" value="1"/>
</dbReference>
<dbReference type="EMBL" id="JAATEP010000032">
    <property type="protein sequence ID" value="NJP94841.1"/>
    <property type="molecule type" value="Genomic_DNA"/>
</dbReference>
<dbReference type="SUPFAM" id="SSF51735">
    <property type="entry name" value="NAD(P)-binding Rossmann-fold domains"/>
    <property type="match status" value="1"/>
</dbReference>
<dbReference type="Gene3D" id="3.40.50.720">
    <property type="entry name" value="NAD(P)-binding Rossmann-like Domain"/>
    <property type="match status" value="1"/>
</dbReference>